<evidence type="ECO:0000313" key="2">
    <source>
        <dbReference type="Proteomes" id="UP000789901"/>
    </source>
</evidence>
<evidence type="ECO:0000313" key="1">
    <source>
        <dbReference type="EMBL" id="CAG8507588.1"/>
    </source>
</evidence>
<accession>A0ABM8W2E9</accession>
<name>A0ABM8W2E9_GIGMA</name>
<gene>
    <name evidence="1" type="ORF">GMARGA_LOCUS2515</name>
</gene>
<dbReference type="EMBL" id="CAJVQB010000794">
    <property type="protein sequence ID" value="CAG8507588.1"/>
    <property type="molecule type" value="Genomic_DNA"/>
</dbReference>
<protein>
    <submittedName>
        <fullName evidence="1">3102_t:CDS:1</fullName>
    </submittedName>
</protein>
<reference evidence="1 2" key="1">
    <citation type="submission" date="2021-06" db="EMBL/GenBank/DDBJ databases">
        <authorList>
            <person name="Kallberg Y."/>
            <person name="Tangrot J."/>
            <person name="Rosling A."/>
        </authorList>
    </citation>
    <scope>NUCLEOTIDE SEQUENCE [LARGE SCALE GENOMIC DNA]</scope>
    <source>
        <strain evidence="1 2">120-4 pot B 10/14</strain>
    </source>
</reference>
<keyword evidence="2" id="KW-1185">Reference proteome</keyword>
<dbReference type="Proteomes" id="UP000789901">
    <property type="component" value="Unassembled WGS sequence"/>
</dbReference>
<proteinExistence type="predicted"/>
<comment type="caution">
    <text evidence="1">The sequence shown here is derived from an EMBL/GenBank/DDBJ whole genome shotgun (WGS) entry which is preliminary data.</text>
</comment>
<organism evidence="1 2">
    <name type="scientific">Gigaspora margarita</name>
    <dbReference type="NCBI Taxonomy" id="4874"/>
    <lineage>
        <taxon>Eukaryota</taxon>
        <taxon>Fungi</taxon>
        <taxon>Fungi incertae sedis</taxon>
        <taxon>Mucoromycota</taxon>
        <taxon>Glomeromycotina</taxon>
        <taxon>Glomeromycetes</taxon>
        <taxon>Diversisporales</taxon>
        <taxon>Gigasporaceae</taxon>
        <taxon>Gigaspora</taxon>
    </lineage>
</organism>
<sequence>MNMEKILREEYYKSSLYRNYDFAVKIRWSNHSYLYTEPYEPIVHGIFDNQPELLYIHKMVVAIQIIKDFFAEIMTRGRGFGHPDYDGLRHENQLLSQAVGGIVEGAQREIYLVQNSELITPGKIKYNSELLIPGKIKYNSELITPGKIKYNSELITLGKIKYNSELITPGKIKYNSELITPGKIKYYSELITPGKIKYNSERITQGKIKYNSDHKLKIMYF</sequence>